<feature type="compositionally biased region" description="Pro residues" evidence="1">
    <location>
        <begin position="549"/>
        <end position="559"/>
    </location>
</feature>
<sequence length="559" mass="63179">MAEKKSIGEIHTLVSDFEKKYSALHNRMDGDFDLWRLKDYKLDQMSDNVTSTYPRFYAQAILGQMSGAKPILTVHRMDGNGEKEALMERGFFGWLRLVDENLAARLLPPLQSVSSFMAAIRGGIAGRGIFYKDGTPEIFPYDPRYLSWGMDSKGVIWSAYSTWREPYSIEFEYNYSPKKKRKDITTGKEEPATAARVIEWIDGKYYMVIVDNQIVNDSDHSWERPPVFLVPVGTSPMIVSTGDKYDYIDTWLESIYGSSRALYEVQNRVLSIWLSLLGKSHDPSYFVFTPDGQMKITDTPWGKGQMMPLPSDAKVQLVEPPDIANSAPQFFNIISTLIGQGDYTPLFYGQLYKGQELSGRSLQSIYQNVQQVKGVLLQSLSVFYKIALKSLGSQYLKLDNNMTVSGYDSKGTHFISEVTPDIYDGDYELEVDFRSIGPEEEAENYAKAQLAKTSMLASDDFIRENIIKFQDPDKVSRQMYVEAAEKINPQIAMMRMIEALQKEGKNEEAAIIAGQLKLQLMQSIPQQGMGQQGQPPKSPESQMPQTQPINPPNIPIGGR</sequence>
<accession>A0A6M3KF64</accession>
<organism evidence="2">
    <name type="scientific">viral metagenome</name>
    <dbReference type="NCBI Taxonomy" id="1070528"/>
    <lineage>
        <taxon>unclassified sequences</taxon>
        <taxon>metagenomes</taxon>
        <taxon>organismal metagenomes</taxon>
    </lineage>
</organism>
<proteinExistence type="predicted"/>
<dbReference type="AlphaFoldDB" id="A0A6M3KF64"/>
<evidence type="ECO:0008006" key="3">
    <source>
        <dbReference type="Google" id="ProtNLM"/>
    </source>
</evidence>
<feature type="compositionally biased region" description="Low complexity" evidence="1">
    <location>
        <begin position="525"/>
        <end position="535"/>
    </location>
</feature>
<evidence type="ECO:0000256" key="1">
    <source>
        <dbReference type="SAM" id="MobiDB-lite"/>
    </source>
</evidence>
<dbReference type="EMBL" id="MT142428">
    <property type="protein sequence ID" value="QJA80587.1"/>
    <property type="molecule type" value="Genomic_DNA"/>
</dbReference>
<gene>
    <name evidence="2" type="ORF">MM415A00692_0006</name>
</gene>
<feature type="region of interest" description="Disordered" evidence="1">
    <location>
        <begin position="523"/>
        <end position="559"/>
    </location>
</feature>
<protein>
    <recommendedName>
        <fullName evidence="3">Portal protein</fullName>
    </recommendedName>
</protein>
<reference evidence="2" key="1">
    <citation type="submission" date="2020-03" db="EMBL/GenBank/DDBJ databases">
        <title>The deep terrestrial virosphere.</title>
        <authorList>
            <person name="Holmfeldt K."/>
            <person name="Nilsson E."/>
            <person name="Simone D."/>
            <person name="Lopez-Fernandez M."/>
            <person name="Wu X."/>
            <person name="de Brujin I."/>
            <person name="Lundin D."/>
            <person name="Andersson A."/>
            <person name="Bertilsson S."/>
            <person name="Dopson M."/>
        </authorList>
    </citation>
    <scope>NUCLEOTIDE SEQUENCE</scope>
    <source>
        <strain evidence="2">MM415A00692</strain>
    </source>
</reference>
<name>A0A6M3KF64_9ZZZZ</name>
<evidence type="ECO:0000313" key="2">
    <source>
        <dbReference type="EMBL" id="QJA80587.1"/>
    </source>
</evidence>